<dbReference type="InterPro" id="IPR005220">
    <property type="entry name" value="CarO-like"/>
</dbReference>
<dbReference type="Pfam" id="PF04076">
    <property type="entry name" value="BOF"/>
    <property type="match status" value="1"/>
</dbReference>
<organism evidence="3 4">
    <name type="scientific">Acinetobacter lwoffii</name>
    <dbReference type="NCBI Taxonomy" id="28090"/>
    <lineage>
        <taxon>Bacteria</taxon>
        <taxon>Pseudomonadati</taxon>
        <taxon>Pseudomonadota</taxon>
        <taxon>Gammaproteobacteria</taxon>
        <taxon>Moraxellales</taxon>
        <taxon>Moraxellaceae</taxon>
        <taxon>Acinetobacter</taxon>
    </lineage>
</organism>
<gene>
    <name evidence="3" type="ORF">K8V79_07425</name>
</gene>
<feature type="signal peptide" evidence="2">
    <location>
        <begin position="1"/>
        <end position="20"/>
    </location>
</feature>
<name>A0A9D2UT15_ACILW</name>
<reference evidence="3" key="2">
    <citation type="submission" date="2021-09" db="EMBL/GenBank/DDBJ databases">
        <authorList>
            <person name="Gilroy R."/>
        </authorList>
    </citation>
    <scope>NUCLEOTIDE SEQUENCE</scope>
    <source>
        <strain evidence="3">CHK135-1449</strain>
    </source>
</reference>
<evidence type="ECO:0000256" key="2">
    <source>
        <dbReference type="SAM" id="SignalP"/>
    </source>
</evidence>
<dbReference type="Gene3D" id="2.40.50.200">
    <property type="entry name" value="Bacterial OB-fold"/>
    <property type="match status" value="1"/>
</dbReference>
<dbReference type="PANTHER" id="PTHR36571">
    <property type="entry name" value="PROTEIN YGIW"/>
    <property type="match status" value="1"/>
</dbReference>
<protein>
    <submittedName>
        <fullName evidence="3">NirD/YgiW/YdeI family stress tolerance protein</fullName>
    </submittedName>
</protein>
<accession>A0A9D2UT15</accession>
<proteinExistence type="predicted"/>
<evidence type="ECO:0000313" key="3">
    <source>
        <dbReference type="EMBL" id="HJF28063.1"/>
    </source>
</evidence>
<reference evidence="3" key="1">
    <citation type="journal article" date="2021" name="PeerJ">
        <title>Extensive microbial diversity within the chicken gut microbiome revealed by metagenomics and culture.</title>
        <authorList>
            <person name="Gilroy R."/>
            <person name="Ravi A."/>
            <person name="Getino M."/>
            <person name="Pursley I."/>
            <person name="Horton D.L."/>
            <person name="Alikhan N.F."/>
            <person name="Baker D."/>
            <person name="Gharbi K."/>
            <person name="Hall N."/>
            <person name="Watson M."/>
            <person name="Adriaenssens E.M."/>
            <person name="Foster-Nyarko E."/>
            <person name="Jarju S."/>
            <person name="Secka A."/>
            <person name="Antonio M."/>
            <person name="Oren A."/>
            <person name="Chaudhuri R.R."/>
            <person name="La Ragione R."/>
            <person name="Hildebrand F."/>
            <person name="Pallen M.J."/>
        </authorList>
    </citation>
    <scope>NUCLEOTIDE SEQUENCE</scope>
    <source>
        <strain evidence="3">CHK135-1449</strain>
    </source>
</reference>
<dbReference type="InterPro" id="IPR036700">
    <property type="entry name" value="BOBF_sf"/>
</dbReference>
<dbReference type="NCBIfam" id="NF033674">
    <property type="entry name" value="stress_OB_fold"/>
    <property type="match status" value="1"/>
</dbReference>
<dbReference type="AlphaFoldDB" id="A0A9D2UT15"/>
<dbReference type="EMBL" id="DYWX01000076">
    <property type="protein sequence ID" value="HJF28063.1"/>
    <property type="molecule type" value="Genomic_DNA"/>
</dbReference>
<evidence type="ECO:0000313" key="4">
    <source>
        <dbReference type="Proteomes" id="UP000787156"/>
    </source>
</evidence>
<dbReference type="PANTHER" id="PTHR36571:SF1">
    <property type="entry name" value="PROTEIN YGIW"/>
    <property type="match status" value="1"/>
</dbReference>
<keyword evidence="1 2" id="KW-0732">Signal</keyword>
<dbReference type="Proteomes" id="UP000787156">
    <property type="component" value="Unassembled WGS sequence"/>
</dbReference>
<comment type="caution">
    <text evidence="3">The sequence shown here is derived from an EMBL/GenBank/DDBJ whole genome shotgun (WGS) entry which is preliminary data.</text>
</comment>
<feature type="chain" id="PRO_5039103458" evidence="2">
    <location>
        <begin position="21"/>
        <end position="120"/>
    </location>
</feature>
<dbReference type="SUPFAM" id="SSF101756">
    <property type="entry name" value="Hypothetical protein YgiW"/>
    <property type="match status" value="1"/>
</dbReference>
<evidence type="ECO:0000256" key="1">
    <source>
        <dbReference type="ARBA" id="ARBA00022729"/>
    </source>
</evidence>
<sequence length="120" mass="13451">MKQYILATLVVAAASPTLQAKSDQALMAEAQKNVVSIAQAYKMKDETGVTVVGQIVKQRSTDSDEFELKDRSGSIMIDVDNDDWKVLKLKAGDRVKVWGEVDTHRYKPTDIDVIRIERVK</sequence>